<evidence type="ECO:0000256" key="5">
    <source>
        <dbReference type="HAMAP-Rule" id="MF_00527"/>
    </source>
</evidence>
<keyword evidence="4 5" id="KW-0234">DNA repair</keyword>
<dbReference type="NCBIfam" id="TIGR00567">
    <property type="entry name" value="3mg"/>
    <property type="match status" value="1"/>
</dbReference>
<name>A0ABX8B8C7_9BACT</name>
<dbReference type="Proteomes" id="UP000676506">
    <property type="component" value="Chromosome 1"/>
</dbReference>
<keyword evidence="2 5" id="KW-0227">DNA damage</keyword>
<dbReference type="EC" id="3.2.2.-" evidence="5"/>
<organism evidence="6 7">
    <name type="scientific">Chloracidobacterium validum</name>
    <dbReference type="NCBI Taxonomy" id="2821543"/>
    <lineage>
        <taxon>Bacteria</taxon>
        <taxon>Pseudomonadati</taxon>
        <taxon>Acidobacteriota</taxon>
        <taxon>Terriglobia</taxon>
        <taxon>Terriglobales</taxon>
        <taxon>Acidobacteriaceae</taxon>
        <taxon>Chloracidobacterium</taxon>
    </lineage>
</organism>
<dbReference type="PANTHER" id="PTHR10429:SF0">
    <property type="entry name" value="DNA-3-METHYLADENINE GLYCOSYLASE"/>
    <property type="match status" value="1"/>
</dbReference>
<evidence type="ECO:0000256" key="4">
    <source>
        <dbReference type="ARBA" id="ARBA00023204"/>
    </source>
</evidence>
<keyword evidence="7" id="KW-1185">Reference proteome</keyword>
<evidence type="ECO:0000313" key="6">
    <source>
        <dbReference type="EMBL" id="QUW03187.1"/>
    </source>
</evidence>
<dbReference type="HAMAP" id="MF_00527">
    <property type="entry name" value="3MGH"/>
    <property type="match status" value="1"/>
</dbReference>
<dbReference type="RefSeq" id="WP_211429078.1">
    <property type="nucleotide sequence ID" value="NZ_CP072648.1"/>
</dbReference>
<comment type="similarity">
    <text evidence="1 5">Belongs to the DNA glycosylase MPG family.</text>
</comment>
<dbReference type="PANTHER" id="PTHR10429">
    <property type="entry name" value="DNA-3-METHYLADENINE GLYCOSYLASE"/>
    <property type="match status" value="1"/>
</dbReference>
<evidence type="ECO:0000256" key="3">
    <source>
        <dbReference type="ARBA" id="ARBA00022801"/>
    </source>
</evidence>
<proteinExistence type="inferred from homology"/>
<sequence length="181" mass="20226">MVEADFFDRDAVVVAQDLLGCMLWHGEAGGVIVETEAYADDPASHAVAQGPRGHLMRETHGRLYVYLIYGMYYCLNFTTNRHGPGAVLIRAVAPTHGIEAMQARTPRPMPLHELARGPGRLCRAFGIGREHNGEVVGERVRLLPRHRPPAMACSPRIGITKGRDLLWRFYIPDEPSVSRFR</sequence>
<dbReference type="InterPro" id="IPR011034">
    <property type="entry name" value="Formyl_transferase-like_C_sf"/>
</dbReference>
<protein>
    <recommendedName>
        <fullName evidence="5">Putative 3-methyladenine DNA glycosylase</fullName>
        <ecNumber evidence="5">3.2.2.-</ecNumber>
    </recommendedName>
</protein>
<gene>
    <name evidence="6" type="ORF">J8C06_01715</name>
</gene>
<dbReference type="Pfam" id="PF02245">
    <property type="entry name" value="Pur_DNA_glyco"/>
    <property type="match status" value="1"/>
</dbReference>
<dbReference type="Gene3D" id="3.10.300.10">
    <property type="entry name" value="Methylpurine-DNA glycosylase (MPG)"/>
    <property type="match status" value="1"/>
</dbReference>
<dbReference type="InterPro" id="IPR003180">
    <property type="entry name" value="MPG"/>
</dbReference>
<dbReference type="SUPFAM" id="SSF50486">
    <property type="entry name" value="FMT C-terminal domain-like"/>
    <property type="match status" value="1"/>
</dbReference>
<evidence type="ECO:0000256" key="2">
    <source>
        <dbReference type="ARBA" id="ARBA00022763"/>
    </source>
</evidence>
<dbReference type="EMBL" id="CP072648">
    <property type="protein sequence ID" value="QUW03187.1"/>
    <property type="molecule type" value="Genomic_DNA"/>
</dbReference>
<dbReference type="CDD" id="cd00540">
    <property type="entry name" value="AAG"/>
    <property type="match status" value="1"/>
</dbReference>
<dbReference type="InterPro" id="IPR036995">
    <property type="entry name" value="MPG_sf"/>
</dbReference>
<evidence type="ECO:0000313" key="7">
    <source>
        <dbReference type="Proteomes" id="UP000676506"/>
    </source>
</evidence>
<keyword evidence="3 5" id="KW-0378">Hydrolase</keyword>
<evidence type="ECO:0000256" key="1">
    <source>
        <dbReference type="ARBA" id="ARBA00009232"/>
    </source>
</evidence>
<accession>A0ABX8B8C7</accession>
<reference evidence="6 7" key="1">
    <citation type="submission" date="2021-03" db="EMBL/GenBank/DDBJ databases">
        <title>Genomic and phenotypic characterization of Chloracidobacterium isolates provides evidence for multiple species.</title>
        <authorList>
            <person name="Saini M.K."/>
            <person name="Costas A.M.G."/>
            <person name="Tank M."/>
            <person name="Bryant D.A."/>
        </authorList>
    </citation>
    <scope>NUCLEOTIDE SEQUENCE [LARGE SCALE GENOMIC DNA]</scope>
    <source>
        <strain evidence="6 7">BV2-C</strain>
    </source>
</reference>